<proteinExistence type="inferred from homology"/>
<dbReference type="GO" id="GO:0034039">
    <property type="term" value="F:8-oxo-7,8-dihydroguanine DNA N-glycosylase activity"/>
    <property type="evidence" value="ECO:0007669"/>
    <property type="project" value="TreeGrafter"/>
</dbReference>
<dbReference type="GO" id="GO:0006284">
    <property type="term" value="P:base-excision repair"/>
    <property type="evidence" value="ECO:0007669"/>
    <property type="project" value="UniProtKB-UniRule"/>
</dbReference>
<keyword evidence="8" id="KW-0378">Hydrolase</keyword>
<dbReference type="EMBL" id="CP082237">
    <property type="protein sequence ID" value="QZT34690.1"/>
    <property type="molecule type" value="Genomic_DNA"/>
</dbReference>
<evidence type="ECO:0000256" key="8">
    <source>
        <dbReference type="ARBA" id="ARBA00022801"/>
    </source>
</evidence>
<dbReference type="EC" id="3.2.2.31" evidence="3 15"/>
<keyword evidence="7 15" id="KW-0227">DNA damage</keyword>
<name>A0A8X8LC84_CALTT</name>
<comment type="function">
    <text evidence="14">Base excision repair (BER) glycosylase that initiates repair of A:oxoG to C:G by removing the inappropriately paired adenine base from the DNA backbone, generating an abasic site product. 8-oxoguanine (oxoG) is a genotoxic DNA lesion resulting from oxidation of guanine; this residue is misread by replicative DNA polymerases, that insert adenine instead of cytosine opposite the oxidized damaged base. Shows a powerful dicrimination of A versus C, since it does not cleave cytosine in oxoG:C pairs. May also be able to remove adenine from A:G mispairs, although this activity may not be physiologically relevant.</text>
</comment>
<reference evidence="17 18" key="1">
    <citation type="journal article" date="2020" name="Extremophiles">
        <title>Genomic analysis of Caldalkalibacillus thermarum TA2.A1 reveals aerobic alkaliphilic metabolism and evolutionary hallmarks linking alkaliphilic bacteria and plant life.</title>
        <authorList>
            <person name="de Jong S.I."/>
            <person name="van den Broek M.A."/>
            <person name="Merkel A.Y."/>
            <person name="de la Torre Cortes P."/>
            <person name="Kalamorz F."/>
            <person name="Cook G.M."/>
            <person name="van Loosdrecht M.C.M."/>
            <person name="McMillan D.G.G."/>
        </authorList>
    </citation>
    <scope>NUCLEOTIDE SEQUENCE [LARGE SCALE GENOMIC DNA]</scope>
    <source>
        <strain evidence="17 18">TA2.A1</strain>
    </source>
</reference>
<keyword evidence="10" id="KW-0411">Iron-sulfur</keyword>
<dbReference type="GO" id="GO:0032357">
    <property type="term" value="F:oxidized purine DNA binding"/>
    <property type="evidence" value="ECO:0007669"/>
    <property type="project" value="TreeGrafter"/>
</dbReference>
<evidence type="ECO:0000256" key="12">
    <source>
        <dbReference type="ARBA" id="ARBA00023204"/>
    </source>
</evidence>
<dbReference type="InterPro" id="IPR003651">
    <property type="entry name" value="Endonuclease3_FeS-loop_motif"/>
</dbReference>
<comment type="function">
    <text evidence="15">Adenine glycosylase active on G-A mispairs.</text>
</comment>
<dbReference type="InterPro" id="IPR029119">
    <property type="entry name" value="MutY_C"/>
</dbReference>
<dbReference type="Pfam" id="PF14815">
    <property type="entry name" value="NUDIX_4"/>
    <property type="match status" value="1"/>
</dbReference>
<keyword evidence="6" id="KW-0479">Metal-binding</keyword>
<dbReference type="Gene3D" id="3.90.79.10">
    <property type="entry name" value="Nucleoside Triphosphate Pyrophosphohydrolase"/>
    <property type="match status" value="1"/>
</dbReference>
<keyword evidence="9 15" id="KW-0408">Iron</keyword>
<dbReference type="SUPFAM" id="SSF55811">
    <property type="entry name" value="Nudix"/>
    <property type="match status" value="1"/>
</dbReference>
<evidence type="ECO:0000256" key="1">
    <source>
        <dbReference type="ARBA" id="ARBA00000843"/>
    </source>
</evidence>
<dbReference type="GO" id="GO:0006298">
    <property type="term" value="P:mismatch repair"/>
    <property type="evidence" value="ECO:0007669"/>
    <property type="project" value="TreeGrafter"/>
</dbReference>
<evidence type="ECO:0000256" key="14">
    <source>
        <dbReference type="ARBA" id="ARBA00058550"/>
    </source>
</evidence>
<dbReference type="Gene3D" id="1.10.340.30">
    <property type="entry name" value="Hypothetical protein, domain 2"/>
    <property type="match status" value="1"/>
</dbReference>
<dbReference type="AlphaFoldDB" id="A0A8X8LC84"/>
<organism evidence="17 18">
    <name type="scientific">Caldalkalibacillus thermarum (strain TA2.A1)</name>
    <dbReference type="NCBI Taxonomy" id="986075"/>
    <lineage>
        <taxon>Bacteria</taxon>
        <taxon>Bacillati</taxon>
        <taxon>Bacillota</taxon>
        <taxon>Bacilli</taxon>
        <taxon>Bacillales</taxon>
        <taxon>Bacillaceae</taxon>
        <taxon>Caldalkalibacillus</taxon>
    </lineage>
</organism>
<comment type="cofactor">
    <cofactor evidence="15">
        <name>[4Fe-4S] cluster</name>
        <dbReference type="ChEBI" id="CHEBI:49883"/>
    </cofactor>
    <text evidence="15">Binds 1 [4Fe-4S] cluster.</text>
</comment>
<keyword evidence="18" id="KW-1185">Reference proteome</keyword>
<dbReference type="InterPro" id="IPR044298">
    <property type="entry name" value="MIG/MutY"/>
</dbReference>
<accession>A0A8X8LC84</accession>
<dbReference type="PANTHER" id="PTHR42944:SF1">
    <property type="entry name" value="ADENINE DNA GLYCOSYLASE"/>
    <property type="match status" value="1"/>
</dbReference>
<evidence type="ECO:0000256" key="10">
    <source>
        <dbReference type="ARBA" id="ARBA00023014"/>
    </source>
</evidence>
<keyword evidence="11" id="KW-0238">DNA-binding</keyword>
<evidence type="ECO:0000313" key="18">
    <source>
        <dbReference type="Proteomes" id="UP000825179"/>
    </source>
</evidence>
<sequence>MEQAAQQYLNTFPVATFQKLLLYWFERNMRQLPWRKDQEPYKIWVSEVMLQQTQVDTVIPYYERFMSRFPTLEALAEAEEEEVLKYWEGLGYYSRARNLHQAVKEVKERYGGRVPDNRKEIASLKGVGPYTAGAILSIAYGQPEPAVDGNVLRVISRLLHIEEDIQKAKTRHLFEEIVRHLIPKGRASYFNQGLMELGALVCTPKSPHCLTCPVQEVCRAYQAGMQDQLPVKGKKKKPKTVKIVAGVLMEKGHVLIRQRPDNGLLAKLYEFPNVQWDDQEPDETISRYLFDMYGLRTATVEQWPSVQHTFTHLIWEISVYRLHLAEPLDKLNGFVFPQEEQPFSAARWERIEDLERYPFPVSHQKIKKEIWKRL</sequence>
<dbReference type="InterPro" id="IPR005760">
    <property type="entry name" value="A/G_AdeGlyc_MutY"/>
</dbReference>
<dbReference type="Pfam" id="PF00730">
    <property type="entry name" value="HhH-GPD"/>
    <property type="match status" value="1"/>
</dbReference>
<evidence type="ECO:0000256" key="6">
    <source>
        <dbReference type="ARBA" id="ARBA00022723"/>
    </source>
</evidence>
<dbReference type="InterPro" id="IPR023170">
    <property type="entry name" value="HhH_base_excis_C"/>
</dbReference>
<dbReference type="FunFam" id="1.10.340.30:FF:000010">
    <property type="entry name" value="Adenine DNA glycosylase"/>
    <property type="match status" value="1"/>
</dbReference>
<dbReference type="GO" id="GO:0046872">
    <property type="term" value="F:metal ion binding"/>
    <property type="evidence" value="ECO:0007669"/>
    <property type="project" value="UniProtKB-UniRule"/>
</dbReference>
<evidence type="ECO:0000256" key="11">
    <source>
        <dbReference type="ARBA" id="ARBA00023125"/>
    </source>
</evidence>
<evidence type="ECO:0000256" key="9">
    <source>
        <dbReference type="ARBA" id="ARBA00023004"/>
    </source>
</evidence>
<keyword evidence="12" id="KW-0234">DNA repair</keyword>
<dbReference type="FunFam" id="1.10.1670.10:FF:000002">
    <property type="entry name" value="Adenine DNA glycosylase"/>
    <property type="match status" value="1"/>
</dbReference>
<evidence type="ECO:0000256" key="7">
    <source>
        <dbReference type="ARBA" id="ARBA00022763"/>
    </source>
</evidence>
<dbReference type="GO" id="GO:0000701">
    <property type="term" value="F:purine-specific mismatch base pair DNA N-glycosylase activity"/>
    <property type="evidence" value="ECO:0007669"/>
    <property type="project" value="UniProtKB-EC"/>
</dbReference>
<dbReference type="Proteomes" id="UP000825179">
    <property type="component" value="Chromosome"/>
</dbReference>
<keyword evidence="5" id="KW-0004">4Fe-4S</keyword>
<dbReference type="Pfam" id="PF00633">
    <property type="entry name" value="HHH"/>
    <property type="match status" value="1"/>
</dbReference>
<dbReference type="Pfam" id="PF10576">
    <property type="entry name" value="EndIII_4Fe-2S"/>
    <property type="match status" value="1"/>
</dbReference>
<dbReference type="SMART" id="SM00525">
    <property type="entry name" value="FES"/>
    <property type="match status" value="1"/>
</dbReference>
<dbReference type="InterPro" id="IPR015797">
    <property type="entry name" value="NUDIX_hydrolase-like_dom_sf"/>
</dbReference>
<comment type="similarity">
    <text evidence="2 15">Belongs to the Nth/MutY family.</text>
</comment>
<dbReference type="Gene3D" id="1.10.1670.10">
    <property type="entry name" value="Helix-hairpin-Helix base-excision DNA repair enzymes (C-terminal)"/>
    <property type="match status" value="1"/>
</dbReference>
<evidence type="ECO:0000256" key="2">
    <source>
        <dbReference type="ARBA" id="ARBA00008343"/>
    </source>
</evidence>
<evidence type="ECO:0000256" key="13">
    <source>
        <dbReference type="ARBA" id="ARBA00023295"/>
    </source>
</evidence>
<evidence type="ECO:0000259" key="16">
    <source>
        <dbReference type="SMART" id="SM00478"/>
    </source>
</evidence>
<dbReference type="GO" id="GO:0051539">
    <property type="term" value="F:4 iron, 4 sulfur cluster binding"/>
    <property type="evidence" value="ECO:0007669"/>
    <property type="project" value="UniProtKB-UniRule"/>
</dbReference>
<dbReference type="PANTHER" id="PTHR42944">
    <property type="entry name" value="ADENINE DNA GLYCOSYLASE"/>
    <property type="match status" value="1"/>
</dbReference>
<keyword evidence="13 15" id="KW-0326">Glycosidase</keyword>
<dbReference type="NCBIfam" id="TIGR01084">
    <property type="entry name" value="mutY"/>
    <property type="match status" value="1"/>
</dbReference>
<evidence type="ECO:0000256" key="4">
    <source>
        <dbReference type="ARBA" id="ARBA00022023"/>
    </source>
</evidence>
<dbReference type="GO" id="GO:0035485">
    <property type="term" value="F:adenine/guanine mispair binding"/>
    <property type="evidence" value="ECO:0007669"/>
    <property type="project" value="TreeGrafter"/>
</dbReference>
<dbReference type="CDD" id="cd00056">
    <property type="entry name" value="ENDO3c"/>
    <property type="match status" value="1"/>
</dbReference>
<evidence type="ECO:0000256" key="5">
    <source>
        <dbReference type="ARBA" id="ARBA00022485"/>
    </source>
</evidence>
<evidence type="ECO:0000256" key="15">
    <source>
        <dbReference type="RuleBase" id="RU365096"/>
    </source>
</evidence>
<dbReference type="InterPro" id="IPR011257">
    <property type="entry name" value="DNA_glycosylase"/>
</dbReference>
<gene>
    <name evidence="17" type="primary">mutY</name>
    <name evidence="17" type="ORF">HUR95_04960</name>
</gene>
<evidence type="ECO:0000256" key="3">
    <source>
        <dbReference type="ARBA" id="ARBA00012045"/>
    </source>
</evidence>
<feature type="domain" description="HhH-GPD" evidence="16">
    <location>
        <begin position="49"/>
        <end position="200"/>
    </location>
</feature>
<dbReference type="KEGG" id="cthu:HUR95_04960"/>
<evidence type="ECO:0000313" key="17">
    <source>
        <dbReference type="EMBL" id="QZT34690.1"/>
    </source>
</evidence>
<dbReference type="CDD" id="cd03431">
    <property type="entry name" value="NUDIX_DNA_Glycosylase_C-MutY"/>
    <property type="match status" value="1"/>
</dbReference>
<protein>
    <recommendedName>
        <fullName evidence="4 15">Adenine DNA glycosylase</fullName>
        <ecNumber evidence="3 15">3.2.2.31</ecNumber>
    </recommendedName>
</protein>
<dbReference type="SMART" id="SM00478">
    <property type="entry name" value="ENDO3c"/>
    <property type="match status" value="1"/>
</dbReference>
<comment type="catalytic activity">
    <reaction evidence="1 15">
        <text>Hydrolyzes free adenine bases from 7,8-dihydro-8-oxoguanine:adenine mismatched double-stranded DNA, leaving an apurinic site.</text>
        <dbReference type="EC" id="3.2.2.31"/>
    </reaction>
</comment>
<dbReference type="SUPFAM" id="SSF48150">
    <property type="entry name" value="DNA-glycosylase"/>
    <property type="match status" value="1"/>
</dbReference>
<dbReference type="InterPro" id="IPR003265">
    <property type="entry name" value="HhH-GPD_domain"/>
</dbReference>
<dbReference type="InterPro" id="IPR000445">
    <property type="entry name" value="HhH_motif"/>
</dbReference>